<proteinExistence type="predicted"/>
<dbReference type="RefSeq" id="WP_187755227.1">
    <property type="nucleotide sequence ID" value="NZ_JABURY010000013.1"/>
</dbReference>
<feature type="domain" description="DUF7424" evidence="1">
    <location>
        <begin position="19"/>
        <end position="203"/>
    </location>
</feature>
<protein>
    <recommendedName>
        <fullName evidence="1">DUF7424 domain-containing protein</fullName>
    </recommendedName>
</protein>
<dbReference type="Proteomes" id="UP000651208">
    <property type="component" value="Unassembled WGS sequence"/>
</dbReference>
<accession>A0ABR7QX34</accession>
<evidence type="ECO:0000313" key="2">
    <source>
        <dbReference type="EMBL" id="MBC9130781.1"/>
    </source>
</evidence>
<name>A0ABR7QX34_9GAMM</name>
<dbReference type="Pfam" id="PF24199">
    <property type="entry name" value="DUF7424"/>
    <property type="match status" value="1"/>
</dbReference>
<dbReference type="EMBL" id="JABURY010000013">
    <property type="protein sequence ID" value="MBC9130781.1"/>
    <property type="molecule type" value="Genomic_DNA"/>
</dbReference>
<sequence length="209" mass="23114">MKKLILIAVAFVLFGCKVDLSTDVNYSDVVSDEPKTIDANLIVEVMSCSDYQDSRKESETLIEAKKMVLSIFDEAKYIECYREKMNSKALFKISITVGGKDKTGDIQISAPDKTTVLVQVSDQFVNMVNLSKSKSIINIKPNLSFSIKNDINKEIDFSIYGAFINGDGYSYALASIPPESAPNIKLSNASIDHLFKAKFAIVGAFKPRD</sequence>
<evidence type="ECO:0000259" key="1">
    <source>
        <dbReference type="Pfam" id="PF24199"/>
    </source>
</evidence>
<gene>
    <name evidence="2" type="ORF">FcAc13_05595</name>
</gene>
<reference evidence="2 3" key="1">
    <citation type="submission" date="2020-06" db="EMBL/GenBank/DDBJ databases">
        <title>Frischella cerana isolated from Apis cerana gut homogenate.</title>
        <authorList>
            <person name="Wolter L.A."/>
            <person name="Suenami S."/>
            <person name="Miyazaki R."/>
        </authorList>
    </citation>
    <scope>NUCLEOTIDE SEQUENCE [LARGE SCALE GENOMIC DNA]</scope>
    <source>
        <strain evidence="2 3">Ac13</strain>
    </source>
</reference>
<organism evidence="2 3">
    <name type="scientific">Frischella japonica</name>
    <dbReference type="NCBI Taxonomy" id="2741544"/>
    <lineage>
        <taxon>Bacteria</taxon>
        <taxon>Pseudomonadati</taxon>
        <taxon>Pseudomonadota</taxon>
        <taxon>Gammaproteobacteria</taxon>
        <taxon>Orbales</taxon>
        <taxon>Orbaceae</taxon>
        <taxon>Frischella</taxon>
    </lineage>
</organism>
<dbReference type="InterPro" id="IPR055847">
    <property type="entry name" value="DUF7424"/>
</dbReference>
<evidence type="ECO:0000313" key="3">
    <source>
        <dbReference type="Proteomes" id="UP000651208"/>
    </source>
</evidence>
<keyword evidence="3" id="KW-1185">Reference proteome</keyword>
<comment type="caution">
    <text evidence="2">The sequence shown here is derived from an EMBL/GenBank/DDBJ whole genome shotgun (WGS) entry which is preliminary data.</text>
</comment>
<dbReference type="PROSITE" id="PS51257">
    <property type="entry name" value="PROKAR_LIPOPROTEIN"/>
    <property type="match status" value="1"/>
</dbReference>